<evidence type="ECO:0000259" key="5">
    <source>
        <dbReference type="PROSITE" id="PS50111"/>
    </source>
</evidence>
<evidence type="ECO:0000256" key="4">
    <source>
        <dbReference type="SAM" id="Phobius"/>
    </source>
</evidence>
<feature type="transmembrane region" description="Helical" evidence="4">
    <location>
        <begin position="322"/>
        <end position="342"/>
    </location>
</feature>
<dbReference type="PANTHER" id="PTHR32089">
    <property type="entry name" value="METHYL-ACCEPTING CHEMOTAXIS PROTEIN MCPB"/>
    <property type="match status" value="1"/>
</dbReference>
<dbReference type="Gene3D" id="1.10.8.500">
    <property type="entry name" value="HAMP domain in histidine kinase"/>
    <property type="match status" value="1"/>
</dbReference>
<evidence type="ECO:0000256" key="1">
    <source>
        <dbReference type="ARBA" id="ARBA00023224"/>
    </source>
</evidence>
<dbReference type="Gene3D" id="1.10.287.950">
    <property type="entry name" value="Methyl-accepting chemotaxis protein"/>
    <property type="match status" value="1"/>
</dbReference>
<dbReference type="Proteomes" id="UP000483018">
    <property type="component" value="Unassembled WGS sequence"/>
</dbReference>
<feature type="domain" description="Methyl-accepting transducer" evidence="5">
    <location>
        <begin position="413"/>
        <end position="670"/>
    </location>
</feature>
<keyword evidence="4" id="KW-1133">Transmembrane helix</keyword>
<keyword evidence="1 3" id="KW-0807">Transducer</keyword>
<protein>
    <submittedName>
        <fullName evidence="7">HAMP domain-containing protein</fullName>
    </submittedName>
</protein>
<proteinExistence type="inferred from homology"/>
<sequence>MKKDMKKNKTIWDVAKFTFMPKLKLNINIQGISSKIIILVLTVIIILTCFNTGIATYTTYTTMDELFKSNIETLTLREKEYFDAITGNIENLTVSLASNTEFLEYGGKVDVLEGGEKVKGITYIKETISTAINSNKFISCIYLISSKGQIIYPAGSSSMDVSKDERPKWYENILESNQGIWFQLKKEEFPITRSDAGVTYGIKLTPRWGSEFILLYDLKKNTFTESLATMKIGETSQSYIILPSKDVIYGDQIYIKDESILEEQQLVADILAKTGSEKKITFEYEEGLLVSLIHSEQSGWCYINTVDKNEILAPTKRINTQLIYGAVLSGILFVFIGIYFSIQFTKPIKRLIGVMNEVERGNLTVEADTKGKDEIGLLGTAFNSMIKQIKQMSLQNDKIAQTVNASAQNIAIISKETATATNEIAKAIEEVADGVAKQSAEVNEGNESFKILSRKIESMYENVQYIDKISNDVQTITLNGIAIMKSLQMNSLKTTEITQQVVDSMESLNDKINEIIKITGMLNTISGQTKLLSLNASIEAARAGASGRGFAVVAQEIRMLADQSANFTHNIEELIQNIISKTQQSTQMVYKSENIVSEQNTIISQSIEAFAKIQQIINKFIEYTEEISGYIKETENYKVQVLANMEQISLVSEINASTAEQISAATQEQFATTEQLSNMAVELAQLARDLTQSMGKFKIK</sequence>
<dbReference type="Gene3D" id="3.30.450.20">
    <property type="entry name" value="PAS domain"/>
    <property type="match status" value="1"/>
</dbReference>
<keyword evidence="4" id="KW-0812">Transmembrane</keyword>
<gene>
    <name evidence="7" type="ORF">GND95_09860</name>
</gene>
<dbReference type="RefSeq" id="WP_158740886.1">
    <property type="nucleotide sequence ID" value="NZ_WSLF01000009.1"/>
</dbReference>
<dbReference type="InterPro" id="IPR003660">
    <property type="entry name" value="HAMP_dom"/>
</dbReference>
<dbReference type="GO" id="GO:0007165">
    <property type="term" value="P:signal transduction"/>
    <property type="evidence" value="ECO:0007669"/>
    <property type="project" value="UniProtKB-KW"/>
</dbReference>
<dbReference type="Pfam" id="PF00672">
    <property type="entry name" value="HAMP"/>
    <property type="match status" value="1"/>
</dbReference>
<dbReference type="PANTHER" id="PTHR32089:SF114">
    <property type="entry name" value="METHYL-ACCEPTING CHEMOTAXIS PROTEIN MCPB"/>
    <property type="match status" value="1"/>
</dbReference>
<evidence type="ECO:0000256" key="2">
    <source>
        <dbReference type="ARBA" id="ARBA00029447"/>
    </source>
</evidence>
<dbReference type="InterPro" id="IPR004089">
    <property type="entry name" value="MCPsignal_dom"/>
</dbReference>
<comment type="caution">
    <text evidence="7">The sequence shown here is derived from an EMBL/GenBank/DDBJ whole genome shotgun (WGS) entry which is preliminary data.</text>
</comment>
<evidence type="ECO:0000313" key="7">
    <source>
        <dbReference type="EMBL" id="KAE9633171.1"/>
    </source>
</evidence>
<dbReference type="PROSITE" id="PS50885">
    <property type="entry name" value="HAMP"/>
    <property type="match status" value="1"/>
</dbReference>
<keyword evidence="4" id="KW-0472">Membrane</keyword>
<dbReference type="OrthoDB" id="9760371at2"/>
<organism evidence="7 8">
    <name type="scientific">Defluviitalea raffinosedens</name>
    <dbReference type="NCBI Taxonomy" id="1450156"/>
    <lineage>
        <taxon>Bacteria</taxon>
        <taxon>Bacillati</taxon>
        <taxon>Bacillota</taxon>
        <taxon>Clostridia</taxon>
        <taxon>Lachnospirales</taxon>
        <taxon>Defluviitaleaceae</taxon>
        <taxon>Defluviitalea</taxon>
    </lineage>
</organism>
<feature type="transmembrane region" description="Helical" evidence="4">
    <location>
        <begin position="36"/>
        <end position="60"/>
    </location>
</feature>
<evidence type="ECO:0000313" key="8">
    <source>
        <dbReference type="Proteomes" id="UP000483018"/>
    </source>
</evidence>
<dbReference type="SUPFAM" id="SSF58104">
    <property type="entry name" value="Methyl-accepting chemotaxis protein (MCP) signaling domain"/>
    <property type="match status" value="1"/>
</dbReference>
<dbReference type="Pfam" id="PF00015">
    <property type="entry name" value="MCPsignal"/>
    <property type="match status" value="1"/>
</dbReference>
<comment type="similarity">
    <text evidence="2">Belongs to the methyl-accepting chemotaxis (MCP) protein family.</text>
</comment>
<dbReference type="PROSITE" id="PS50111">
    <property type="entry name" value="CHEMOTAXIS_TRANSDUC_2"/>
    <property type="match status" value="1"/>
</dbReference>
<dbReference type="EMBL" id="WSLF01000009">
    <property type="protein sequence ID" value="KAE9633171.1"/>
    <property type="molecule type" value="Genomic_DNA"/>
</dbReference>
<dbReference type="SMART" id="SM00283">
    <property type="entry name" value="MA"/>
    <property type="match status" value="1"/>
</dbReference>
<dbReference type="SMART" id="SM00304">
    <property type="entry name" value="HAMP"/>
    <property type="match status" value="1"/>
</dbReference>
<dbReference type="GO" id="GO:0016020">
    <property type="term" value="C:membrane"/>
    <property type="evidence" value="ECO:0007669"/>
    <property type="project" value="InterPro"/>
</dbReference>
<dbReference type="AlphaFoldDB" id="A0A7C8HDX4"/>
<accession>A0A7C8HDX4</accession>
<evidence type="ECO:0000256" key="3">
    <source>
        <dbReference type="PROSITE-ProRule" id="PRU00284"/>
    </source>
</evidence>
<dbReference type="CDD" id="cd06225">
    <property type="entry name" value="HAMP"/>
    <property type="match status" value="1"/>
</dbReference>
<reference evidence="7 8" key="1">
    <citation type="submission" date="2019-12" db="EMBL/GenBank/DDBJ databases">
        <title>Defluviitalea raffinosedens, isolated from a biogas fermenter, genome sequencing and characterization.</title>
        <authorList>
            <person name="Rettenmaier R."/>
            <person name="Schneider M."/>
            <person name="Neuhaus K."/>
            <person name="Liebl W."/>
            <person name="Zverlov V."/>
        </authorList>
    </citation>
    <scope>NUCLEOTIDE SEQUENCE [LARGE SCALE GENOMIC DNA]</scope>
    <source>
        <strain evidence="7 8">249c-K6</strain>
    </source>
</reference>
<keyword evidence="8" id="KW-1185">Reference proteome</keyword>
<evidence type="ECO:0000259" key="6">
    <source>
        <dbReference type="PROSITE" id="PS50885"/>
    </source>
</evidence>
<name>A0A7C8HDX4_9FIRM</name>
<feature type="domain" description="HAMP" evidence="6">
    <location>
        <begin position="342"/>
        <end position="394"/>
    </location>
</feature>